<evidence type="ECO:0000313" key="7">
    <source>
        <dbReference type="EMBL" id="KAJ3656284.1"/>
    </source>
</evidence>
<dbReference type="InterPro" id="IPR047134">
    <property type="entry name" value="RNF4"/>
</dbReference>
<feature type="region of interest" description="Disordered" evidence="5">
    <location>
        <begin position="33"/>
        <end position="63"/>
    </location>
</feature>
<keyword evidence="1" id="KW-0479">Metal-binding</keyword>
<feature type="compositionally biased region" description="Low complexity" evidence="5">
    <location>
        <begin position="53"/>
        <end position="63"/>
    </location>
</feature>
<dbReference type="AlphaFoldDB" id="A0AA38IK47"/>
<dbReference type="EMBL" id="JALNTZ010000004">
    <property type="protein sequence ID" value="KAJ3656284.1"/>
    <property type="molecule type" value="Genomic_DNA"/>
</dbReference>
<dbReference type="Proteomes" id="UP001168821">
    <property type="component" value="Unassembled WGS sequence"/>
</dbReference>
<keyword evidence="8" id="KW-1185">Reference proteome</keyword>
<gene>
    <name evidence="7" type="ORF">Zmor_015371</name>
</gene>
<evidence type="ECO:0000256" key="4">
    <source>
        <dbReference type="PROSITE-ProRule" id="PRU00175"/>
    </source>
</evidence>
<dbReference type="Pfam" id="PF13639">
    <property type="entry name" value="zf-RING_2"/>
    <property type="match status" value="1"/>
</dbReference>
<keyword evidence="2 4" id="KW-0863">Zinc-finger</keyword>
<dbReference type="PANTHER" id="PTHR23041">
    <property type="entry name" value="RING FINGER DOMAIN-CONTAINING"/>
    <property type="match status" value="1"/>
</dbReference>
<dbReference type="PROSITE" id="PS50089">
    <property type="entry name" value="ZF_RING_2"/>
    <property type="match status" value="1"/>
</dbReference>
<evidence type="ECO:0000313" key="8">
    <source>
        <dbReference type="Proteomes" id="UP001168821"/>
    </source>
</evidence>
<dbReference type="GO" id="GO:0008270">
    <property type="term" value="F:zinc ion binding"/>
    <property type="evidence" value="ECO:0007669"/>
    <property type="project" value="UniProtKB-KW"/>
</dbReference>
<evidence type="ECO:0000256" key="5">
    <source>
        <dbReference type="SAM" id="MobiDB-lite"/>
    </source>
</evidence>
<dbReference type="InterPro" id="IPR001841">
    <property type="entry name" value="Znf_RING"/>
</dbReference>
<protein>
    <recommendedName>
        <fullName evidence="6">RING-type domain-containing protein</fullName>
    </recommendedName>
</protein>
<dbReference type="GO" id="GO:0045944">
    <property type="term" value="P:positive regulation of transcription by RNA polymerase II"/>
    <property type="evidence" value="ECO:0007669"/>
    <property type="project" value="TreeGrafter"/>
</dbReference>
<dbReference type="Gene3D" id="3.30.40.10">
    <property type="entry name" value="Zinc/RING finger domain, C3HC4 (zinc finger)"/>
    <property type="match status" value="1"/>
</dbReference>
<feature type="domain" description="RING-type" evidence="6">
    <location>
        <begin position="235"/>
        <end position="275"/>
    </location>
</feature>
<accession>A0AA38IK47</accession>
<dbReference type="SUPFAM" id="SSF57850">
    <property type="entry name" value="RING/U-box"/>
    <property type="match status" value="1"/>
</dbReference>
<dbReference type="InterPro" id="IPR013083">
    <property type="entry name" value="Znf_RING/FYVE/PHD"/>
</dbReference>
<reference evidence="7" key="1">
    <citation type="journal article" date="2023" name="G3 (Bethesda)">
        <title>Whole genome assemblies of Zophobas morio and Tenebrio molitor.</title>
        <authorList>
            <person name="Kaur S."/>
            <person name="Stinson S.A."/>
            <person name="diCenzo G.C."/>
        </authorList>
    </citation>
    <scope>NUCLEOTIDE SEQUENCE</scope>
    <source>
        <strain evidence="7">QUZm001</strain>
    </source>
</reference>
<dbReference type="PROSITE" id="PS00518">
    <property type="entry name" value="ZF_RING_1"/>
    <property type="match status" value="1"/>
</dbReference>
<evidence type="ECO:0000259" key="6">
    <source>
        <dbReference type="PROSITE" id="PS50089"/>
    </source>
</evidence>
<comment type="caution">
    <text evidence="7">The sequence shown here is derived from an EMBL/GenBank/DDBJ whole genome shotgun (WGS) entry which is preliminary data.</text>
</comment>
<dbReference type="InterPro" id="IPR017907">
    <property type="entry name" value="Znf_RING_CS"/>
</dbReference>
<sequence length="288" mass="31402">MSSRRKSARSSKRGRRMWLPADDDLPLSLIAMLTNKPPVNKTKPTPRRKPARRTAAATAASRAATVSEVIPLDDTSESNEILNNVKAKVGTFMETGSFISSDEDEVEITKTKNNKVLASSFLISDDSDDDFKSKQSTSSGVIDISGPSTSSGLKTGTKKILDDDIMEIVDSVLDSNTESKENNLNDIKSLEDFRKETEEMLKNASALLNEIKAGDKTEPKPKVDDSPAKVTVGSCPICFETLANRPASVTVCGHIFCKPCIMQAAQISKKCPTCRKAINSKKIHPIYF</sequence>
<proteinExistence type="predicted"/>
<feature type="compositionally biased region" description="Low complexity" evidence="5">
    <location>
        <begin position="34"/>
        <end position="43"/>
    </location>
</feature>
<name>A0AA38IK47_9CUCU</name>
<evidence type="ECO:0000256" key="3">
    <source>
        <dbReference type="ARBA" id="ARBA00022833"/>
    </source>
</evidence>
<keyword evidence="3" id="KW-0862">Zinc</keyword>
<organism evidence="7 8">
    <name type="scientific">Zophobas morio</name>
    <dbReference type="NCBI Taxonomy" id="2755281"/>
    <lineage>
        <taxon>Eukaryota</taxon>
        <taxon>Metazoa</taxon>
        <taxon>Ecdysozoa</taxon>
        <taxon>Arthropoda</taxon>
        <taxon>Hexapoda</taxon>
        <taxon>Insecta</taxon>
        <taxon>Pterygota</taxon>
        <taxon>Neoptera</taxon>
        <taxon>Endopterygota</taxon>
        <taxon>Coleoptera</taxon>
        <taxon>Polyphaga</taxon>
        <taxon>Cucujiformia</taxon>
        <taxon>Tenebrionidae</taxon>
        <taxon>Zophobas</taxon>
    </lineage>
</organism>
<dbReference type="PANTHER" id="PTHR23041:SF78">
    <property type="entry name" value="E3 UBIQUITIN-PROTEIN LIGASE RNF4"/>
    <property type="match status" value="1"/>
</dbReference>
<evidence type="ECO:0000256" key="2">
    <source>
        <dbReference type="ARBA" id="ARBA00022771"/>
    </source>
</evidence>
<dbReference type="SMART" id="SM00184">
    <property type="entry name" value="RING"/>
    <property type="match status" value="1"/>
</dbReference>
<evidence type="ECO:0000256" key="1">
    <source>
        <dbReference type="ARBA" id="ARBA00022723"/>
    </source>
</evidence>